<feature type="domain" description="Flagellin N-terminal" evidence="4">
    <location>
        <begin position="8"/>
        <end position="141"/>
    </location>
</feature>
<accession>A0A2M8IXD8</accession>
<dbReference type="GO" id="GO:0005198">
    <property type="term" value="F:structural molecule activity"/>
    <property type="evidence" value="ECO:0007669"/>
    <property type="project" value="UniProtKB-UniRule"/>
</dbReference>
<dbReference type="PANTHER" id="PTHR42792">
    <property type="entry name" value="FLAGELLIN"/>
    <property type="match status" value="1"/>
</dbReference>
<comment type="subcellular location">
    <subcellularLocation>
        <location evidence="3">Secreted</location>
    </subcellularLocation>
    <subcellularLocation>
        <location evidence="3">Bacterial flagellum</location>
    </subcellularLocation>
</comment>
<name>A0A2M8IXD8_9RHOB</name>
<dbReference type="RefSeq" id="WP_100163905.1">
    <property type="nucleotide sequence ID" value="NZ_PGTB01000108.1"/>
</dbReference>
<evidence type="ECO:0000313" key="7">
    <source>
        <dbReference type="Proteomes" id="UP000231553"/>
    </source>
</evidence>
<evidence type="ECO:0000256" key="1">
    <source>
        <dbReference type="ARBA" id="ARBA00005709"/>
    </source>
</evidence>
<dbReference type="AlphaFoldDB" id="A0A2M8IXD8"/>
<feature type="domain" description="Flagellin C-terminal" evidence="5">
    <location>
        <begin position="284"/>
        <end position="359"/>
    </location>
</feature>
<evidence type="ECO:0000256" key="2">
    <source>
        <dbReference type="ARBA" id="ARBA00023143"/>
    </source>
</evidence>
<keyword evidence="3" id="KW-0964">Secreted</keyword>
<dbReference type="Pfam" id="PF00700">
    <property type="entry name" value="Flagellin_C"/>
    <property type="match status" value="1"/>
</dbReference>
<evidence type="ECO:0000259" key="4">
    <source>
        <dbReference type="Pfam" id="PF00669"/>
    </source>
</evidence>
<dbReference type="GO" id="GO:0009288">
    <property type="term" value="C:bacterial-type flagellum"/>
    <property type="evidence" value="ECO:0007669"/>
    <property type="project" value="UniProtKB-SubCell"/>
</dbReference>
<keyword evidence="2 3" id="KW-0975">Bacterial flagellum</keyword>
<dbReference type="Proteomes" id="UP000231553">
    <property type="component" value="Unassembled WGS sequence"/>
</dbReference>
<comment type="similarity">
    <text evidence="1 3">Belongs to the bacterial flagellin family.</text>
</comment>
<reference evidence="6 7" key="1">
    <citation type="journal article" date="2018" name="Int. J. Syst. Evol. Microbiol.">
        <title>Pseudooceanicola lipolyticus sp. nov., a marine alphaproteobacterium, reclassification of Oceanicola flagellatus as Pseudooceanicola flagellatus comb. nov. and emended description of the genus Pseudooceanicola.</title>
        <authorList>
            <person name="Huang M.-M."/>
            <person name="Guo L.-L."/>
            <person name="Wu Y.-H."/>
            <person name="Lai Q.-L."/>
            <person name="Shao Z.-Z."/>
            <person name="Wang C.-S."/>
            <person name="Wu M."/>
            <person name="Xu X.-W."/>
        </authorList>
    </citation>
    <scope>NUCLEOTIDE SEQUENCE [LARGE SCALE GENOMIC DNA]</scope>
    <source>
        <strain evidence="6 7">157</strain>
    </source>
</reference>
<dbReference type="Pfam" id="PF00669">
    <property type="entry name" value="Flagellin_N"/>
    <property type="match status" value="1"/>
</dbReference>
<evidence type="ECO:0000313" key="6">
    <source>
        <dbReference type="EMBL" id="PJE35199.1"/>
    </source>
</evidence>
<dbReference type="InterPro" id="IPR001492">
    <property type="entry name" value="Flagellin"/>
</dbReference>
<organism evidence="6 7">
    <name type="scientific">Pseudooceanicola lipolyticus</name>
    <dbReference type="NCBI Taxonomy" id="2029104"/>
    <lineage>
        <taxon>Bacteria</taxon>
        <taxon>Pseudomonadati</taxon>
        <taxon>Pseudomonadota</taxon>
        <taxon>Alphaproteobacteria</taxon>
        <taxon>Rhodobacterales</taxon>
        <taxon>Paracoccaceae</taxon>
        <taxon>Pseudooceanicola</taxon>
    </lineage>
</organism>
<dbReference type="PANTHER" id="PTHR42792:SF1">
    <property type="entry name" value="FLAGELLAR HOOK-ASSOCIATED PROTEIN 3"/>
    <property type="match status" value="1"/>
</dbReference>
<proteinExistence type="inferred from homology"/>
<dbReference type="OrthoDB" id="7312911at2"/>
<sequence length="360" mass="38008">MTDLLANVSTLQSTLTRRRSTARLTQEMMKAEQEVSTGLKADVFGDLGEAAAESVLLRSQIDRNTAFTTTNSLLSGRMEVMAQSLGQIRSTGEDFLSLAAGNRDSPGALVAQLQDSAIAALNQITTTLNSRYQGNALFAGIDSDTVAVQNWTQPDADTGLSPADVLTSITGTGPTTQAQAQAMVAEIATVFDNTHANPDLHYEASFYNGTPALTAGGAPQERVVALIDEGVTLNYGVQANDAAFTDLMRGLTMLAAVDVSQIADPDAYAAYVTEAVDAISVGIGGVLAAETQLGAQQKLVEDTSTALEDVNDIYNSRILALEAVDPYEAATRLSQLETQLQSSYAVTARLMNLSLLNFLV</sequence>
<comment type="caution">
    <text evidence="6">The sequence shown here is derived from an EMBL/GenBank/DDBJ whole genome shotgun (WGS) entry which is preliminary data.</text>
</comment>
<dbReference type="SUPFAM" id="SSF64518">
    <property type="entry name" value="Phase 1 flagellin"/>
    <property type="match status" value="1"/>
</dbReference>
<dbReference type="Gene3D" id="1.20.1330.10">
    <property type="entry name" value="f41 fragment of flagellin, N-terminal domain"/>
    <property type="match status" value="1"/>
</dbReference>
<dbReference type="InterPro" id="IPR046358">
    <property type="entry name" value="Flagellin_C"/>
</dbReference>
<dbReference type="GO" id="GO:0005576">
    <property type="term" value="C:extracellular region"/>
    <property type="evidence" value="ECO:0007669"/>
    <property type="project" value="UniProtKB-SubCell"/>
</dbReference>
<evidence type="ECO:0000259" key="5">
    <source>
        <dbReference type="Pfam" id="PF00700"/>
    </source>
</evidence>
<comment type="function">
    <text evidence="3">Flagellin is the subunit protein which polymerizes to form the filaments of bacterial flagella.</text>
</comment>
<protein>
    <recommendedName>
        <fullName evidence="3">Flagellin</fullName>
    </recommendedName>
</protein>
<gene>
    <name evidence="6" type="ORF">CVM52_18425</name>
</gene>
<dbReference type="InterPro" id="IPR001029">
    <property type="entry name" value="Flagellin_N"/>
</dbReference>
<keyword evidence="7" id="KW-1185">Reference proteome</keyword>
<evidence type="ECO:0000256" key="3">
    <source>
        <dbReference type="RuleBase" id="RU362073"/>
    </source>
</evidence>
<dbReference type="EMBL" id="PGTB01000108">
    <property type="protein sequence ID" value="PJE35199.1"/>
    <property type="molecule type" value="Genomic_DNA"/>
</dbReference>